<gene>
    <name evidence="1" type="ORF">Mam01_38740</name>
</gene>
<comment type="caution">
    <text evidence="1">The sequence shown here is derived from an EMBL/GenBank/DDBJ whole genome shotgun (WGS) entry which is preliminary data.</text>
</comment>
<reference evidence="1 2" key="1">
    <citation type="submission" date="2021-01" db="EMBL/GenBank/DDBJ databases">
        <title>Whole genome shotgun sequence of Microbispora amethystogenes NBRC 101907.</title>
        <authorList>
            <person name="Komaki H."/>
            <person name="Tamura T."/>
        </authorList>
    </citation>
    <scope>NUCLEOTIDE SEQUENCE [LARGE SCALE GENOMIC DNA]</scope>
    <source>
        <strain evidence="1 2">NBRC 101907</strain>
    </source>
</reference>
<name>A0ABQ4FFV1_9ACTN</name>
<evidence type="ECO:0008006" key="3">
    <source>
        <dbReference type="Google" id="ProtNLM"/>
    </source>
</evidence>
<evidence type="ECO:0000313" key="1">
    <source>
        <dbReference type="EMBL" id="GIH33710.1"/>
    </source>
</evidence>
<keyword evidence="2" id="KW-1185">Reference proteome</keyword>
<evidence type="ECO:0000313" key="2">
    <source>
        <dbReference type="Proteomes" id="UP000651728"/>
    </source>
</evidence>
<protein>
    <recommendedName>
        <fullName evidence="3">Secreted protein</fullName>
    </recommendedName>
</protein>
<sequence>MKVLAAGAIAAGSMGMAVLGLGFSRGWFIQGGGGFCSSPGRLTPAPVAEQLLSTHPEGVREKESEYSGCDGDDEYVYVGRSYVLTDDGADVLSFYREVSSRDGWRTVDVGEGSSTSDGQSLCLTKAITGGAAFASIKSPDVAGNRAGSEYDVTVSAVRGEWSADGGVLC</sequence>
<organism evidence="1 2">
    <name type="scientific">Microbispora amethystogenes</name>
    <dbReference type="NCBI Taxonomy" id="1427754"/>
    <lineage>
        <taxon>Bacteria</taxon>
        <taxon>Bacillati</taxon>
        <taxon>Actinomycetota</taxon>
        <taxon>Actinomycetes</taxon>
        <taxon>Streptosporangiales</taxon>
        <taxon>Streptosporangiaceae</taxon>
        <taxon>Microbispora</taxon>
    </lineage>
</organism>
<proteinExistence type="predicted"/>
<dbReference type="Proteomes" id="UP000651728">
    <property type="component" value="Unassembled WGS sequence"/>
</dbReference>
<dbReference type="EMBL" id="BOOB01000027">
    <property type="protein sequence ID" value="GIH33710.1"/>
    <property type="molecule type" value="Genomic_DNA"/>
</dbReference>
<accession>A0ABQ4FFV1</accession>